<dbReference type="EMBL" id="JAABLP010000002">
    <property type="protein sequence ID" value="NBN63740.1"/>
    <property type="molecule type" value="Genomic_DNA"/>
</dbReference>
<protein>
    <submittedName>
        <fullName evidence="1">VWA domain-containing protein</fullName>
    </submittedName>
</protein>
<keyword evidence="2" id="KW-1185">Reference proteome</keyword>
<reference evidence="1 2" key="1">
    <citation type="submission" date="2020-01" db="EMBL/GenBank/DDBJ databases">
        <authorList>
            <person name="Peng S.Y."/>
            <person name="Li J."/>
            <person name="Wang M."/>
            <person name="Wang L."/>
            <person name="Wang C.Q."/>
            <person name="Wang J.R."/>
        </authorList>
    </citation>
    <scope>NUCLEOTIDE SEQUENCE [LARGE SCALE GENOMIC DNA]</scope>
    <source>
        <strain evidence="1 2">XCT-34</strain>
    </source>
</reference>
<dbReference type="Proteomes" id="UP000541347">
    <property type="component" value="Unassembled WGS sequence"/>
</dbReference>
<proteinExistence type="predicted"/>
<comment type="caution">
    <text evidence="1">The sequence shown here is derived from an EMBL/GenBank/DDBJ whole genome shotgun (WGS) entry which is preliminary data.</text>
</comment>
<name>A0ABW9ZFW0_9HYPH</name>
<dbReference type="SUPFAM" id="SSF53300">
    <property type="entry name" value="vWA-like"/>
    <property type="match status" value="1"/>
</dbReference>
<dbReference type="InterPro" id="IPR036465">
    <property type="entry name" value="vWFA_dom_sf"/>
</dbReference>
<organism evidence="1 2">
    <name type="scientific">Pannonibacter tanglangensis</name>
    <dbReference type="NCBI Taxonomy" id="2750084"/>
    <lineage>
        <taxon>Bacteria</taxon>
        <taxon>Pseudomonadati</taxon>
        <taxon>Pseudomonadota</taxon>
        <taxon>Alphaproteobacteria</taxon>
        <taxon>Hyphomicrobiales</taxon>
        <taxon>Stappiaceae</taxon>
        <taxon>Pannonibacter</taxon>
    </lineage>
</organism>
<evidence type="ECO:0000313" key="2">
    <source>
        <dbReference type="Proteomes" id="UP000541347"/>
    </source>
</evidence>
<sequence>MASFLTQASRIAPPVQTTPATARLMFALDATMSRQPTWDRARDLQAGMFEEAARLGGLAVRLVYFRGLDECRASPWVEDPRRLAGLMAKVGCEGGHTQIRKVLSAAREAAGAGGLKALVYVGDCVEEDIDLLCARAGELALLGVPVFLFQEGSDPVAARAFGEIARLTRGVHLAFDHRSAAELAGLLRAVAAYAAGGLGGLEQLGQRGNAGARLLLSHISPG</sequence>
<evidence type="ECO:0000313" key="1">
    <source>
        <dbReference type="EMBL" id="NBN63740.1"/>
    </source>
</evidence>
<accession>A0ABW9ZFW0</accession>
<gene>
    <name evidence="1" type="ORF">GWI71_08620</name>
</gene>